<dbReference type="InterPro" id="IPR001650">
    <property type="entry name" value="Helicase_C-like"/>
</dbReference>
<keyword evidence="8" id="KW-0067">ATP-binding</keyword>
<feature type="compositionally biased region" description="Acidic residues" evidence="13">
    <location>
        <begin position="14"/>
        <end position="26"/>
    </location>
</feature>
<evidence type="ECO:0000259" key="17">
    <source>
        <dbReference type="PROSITE" id="PS51195"/>
    </source>
</evidence>
<keyword evidence="7" id="KW-0862">Zinc</keyword>
<dbReference type="PROSITE" id="PS51192">
    <property type="entry name" value="HELICASE_ATP_BIND_1"/>
    <property type="match status" value="1"/>
</dbReference>
<dbReference type="FunFam" id="3.40.50.300:FF:000657">
    <property type="entry name" value="Probable ATP-dependent RNA helicase DDX41"/>
    <property type="match status" value="1"/>
</dbReference>
<dbReference type="Pfam" id="PF00271">
    <property type="entry name" value="Helicase_C"/>
    <property type="match status" value="1"/>
</dbReference>
<evidence type="ECO:0000256" key="7">
    <source>
        <dbReference type="ARBA" id="ARBA00022833"/>
    </source>
</evidence>
<dbReference type="SUPFAM" id="SSF52540">
    <property type="entry name" value="P-loop containing nucleoside triphosphate hydrolases"/>
    <property type="match status" value="1"/>
</dbReference>
<dbReference type="CDD" id="cd18787">
    <property type="entry name" value="SF2_C_DEAD"/>
    <property type="match status" value="1"/>
</dbReference>
<evidence type="ECO:0000256" key="9">
    <source>
        <dbReference type="ARBA" id="ARBA00022884"/>
    </source>
</evidence>
<evidence type="ECO:0000256" key="12">
    <source>
        <dbReference type="PROSITE-ProRule" id="PRU00552"/>
    </source>
</evidence>
<dbReference type="SMART" id="SM00487">
    <property type="entry name" value="DEXDc"/>
    <property type="match status" value="1"/>
</dbReference>
<organism evidence="18 19">
    <name type="scientific">Perkinsus olseni</name>
    <name type="common">Perkinsus atlanticus</name>
    <dbReference type="NCBI Taxonomy" id="32597"/>
    <lineage>
        <taxon>Eukaryota</taxon>
        <taxon>Sar</taxon>
        <taxon>Alveolata</taxon>
        <taxon>Perkinsozoa</taxon>
        <taxon>Perkinsea</taxon>
        <taxon>Perkinsida</taxon>
        <taxon>Perkinsidae</taxon>
        <taxon>Perkinsus</taxon>
    </lineage>
</organism>
<dbReference type="InterPro" id="IPR001878">
    <property type="entry name" value="Znf_CCHC"/>
</dbReference>
<feature type="region of interest" description="Disordered" evidence="13">
    <location>
        <begin position="639"/>
        <end position="662"/>
    </location>
</feature>
<dbReference type="Pfam" id="PF00270">
    <property type="entry name" value="DEAD"/>
    <property type="match status" value="1"/>
</dbReference>
<dbReference type="OrthoDB" id="196131at2759"/>
<evidence type="ECO:0000259" key="14">
    <source>
        <dbReference type="PROSITE" id="PS50158"/>
    </source>
</evidence>
<dbReference type="GO" id="GO:0008270">
    <property type="term" value="F:zinc ion binding"/>
    <property type="evidence" value="ECO:0007669"/>
    <property type="project" value="UniProtKB-KW"/>
</dbReference>
<proteinExistence type="predicted"/>
<feature type="domain" description="Helicase ATP-binding" evidence="15">
    <location>
        <begin position="223"/>
        <end position="413"/>
    </location>
</feature>
<gene>
    <name evidence="18" type="primary">DDX41</name>
    <name evidence="18" type="ORF">FOZ61_001872</name>
</gene>
<evidence type="ECO:0000256" key="8">
    <source>
        <dbReference type="ARBA" id="ARBA00022840"/>
    </source>
</evidence>
<accession>A0A7J6LV82</accession>
<dbReference type="Proteomes" id="UP000570595">
    <property type="component" value="Unassembled WGS sequence"/>
</dbReference>
<reference evidence="18 19" key="1">
    <citation type="submission" date="2020-04" db="EMBL/GenBank/DDBJ databases">
        <title>Perkinsus olseni comparative genomics.</title>
        <authorList>
            <person name="Bogema D.R."/>
        </authorList>
    </citation>
    <scope>NUCLEOTIDE SEQUENCE [LARGE SCALE GENOMIC DNA]</scope>
    <source>
        <strain evidence="18">ATCC PRA-179</strain>
    </source>
</reference>
<evidence type="ECO:0000256" key="10">
    <source>
        <dbReference type="ARBA" id="ARBA00047984"/>
    </source>
</evidence>
<feature type="region of interest" description="Disordered" evidence="13">
    <location>
        <begin position="1"/>
        <end position="83"/>
    </location>
</feature>
<evidence type="ECO:0000256" key="1">
    <source>
        <dbReference type="ARBA" id="ARBA00012552"/>
    </source>
</evidence>
<evidence type="ECO:0000259" key="16">
    <source>
        <dbReference type="PROSITE" id="PS51194"/>
    </source>
</evidence>
<evidence type="ECO:0000256" key="6">
    <source>
        <dbReference type="ARBA" id="ARBA00022806"/>
    </source>
</evidence>
<keyword evidence="6" id="KW-0347">Helicase</keyword>
<dbReference type="GO" id="GO:0005524">
    <property type="term" value="F:ATP binding"/>
    <property type="evidence" value="ECO:0007669"/>
    <property type="project" value="UniProtKB-KW"/>
</dbReference>
<feature type="domain" description="DEAD-box RNA helicase Q" evidence="17">
    <location>
        <begin position="192"/>
        <end position="220"/>
    </location>
</feature>
<sequence length="790" mass="88216">MATTATTSEAMEAFLEEAEKDEDEELYIPRKFRKKTHNRRLPNKSGYEASASSTPSDSPAEEEAMPSNVTTTTATAGGASLSAQQSRSLLFESMKMKKAHDEMPEEAKVEEEKRAKEEQERTILRDIEDSMSKPLTSVVERAKGITYDSSMPNIAGWTLPKKYRDMTEEEAQAIRDKFFIEINGHDVCPPVKSFKDMLFPQGILEGLKSKGISRPTQIQMQGLPEALLGRDLIGIAFTGSGKTLVFAIPAILRALEMEMRSPVTDTEGPFCLLIAPSRELAQQTHEVVEHYVSYLTGPESRSRHRLPRLRCHLCIGGESLGRQAQNVRRGVHIITATPGRLNHMLNEKMFTLAQCVYICLDEADRMVDLGFEDEVRNTLDHFGHQRQTLLFSATMPRKIQEFATSALVNPVEYVKAESKLTYLLQCLQKTAPPVMVFCSDKASCDEVLEYLLLKGVGACAIHGGLEQSERHKSTRLFKSGVKDVLIGTDVASKGLDFPAIQHVINYDMPKEIDNYVHRIGRTGRCGRTGVATTFINKSVDETVLLDLKAILQEAGQRVPPFLEHLEPVGGEDTAEVVNGIRGCAYCGGLGHRIKDCPKLEQARRQTSRPSDEPIGGQDCTRCVGFPQFIYPVVVGCDMSDTEKPREKSEESTREGEEEEEFQRAMELVERRLRDMDADYEATLAAEKPKEGDKEEASAEELGYDRLCSDSSDDEEEFGAFVSGQVVEESKGDVDRLAAALHLKPMSPERRQRIREAMASIPQPDAPEWARGLSDEEFLKAAVLRRTRRDE</sequence>
<feature type="domain" description="CCHC-type" evidence="14">
    <location>
        <begin position="583"/>
        <end position="598"/>
    </location>
</feature>
<feature type="domain" description="Helicase C-terminal" evidence="16">
    <location>
        <begin position="419"/>
        <end position="566"/>
    </location>
</feature>
<dbReference type="PANTHER" id="PTHR47958">
    <property type="entry name" value="ATP-DEPENDENT RNA HELICASE DBP3"/>
    <property type="match status" value="1"/>
</dbReference>
<dbReference type="AlphaFoldDB" id="A0A7J6LV82"/>
<evidence type="ECO:0000259" key="15">
    <source>
        <dbReference type="PROSITE" id="PS51192"/>
    </source>
</evidence>
<dbReference type="SMART" id="SM00343">
    <property type="entry name" value="ZnF_C2HC"/>
    <property type="match status" value="1"/>
</dbReference>
<dbReference type="InterPro" id="IPR027417">
    <property type="entry name" value="P-loop_NTPase"/>
</dbReference>
<dbReference type="SMART" id="SM00490">
    <property type="entry name" value="HELICc"/>
    <property type="match status" value="1"/>
</dbReference>
<dbReference type="PROSITE" id="PS51194">
    <property type="entry name" value="HELICASE_CTER"/>
    <property type="match status" value="1"/>
</dbReference>
<feature type="short sequence motif" description="Q motif" evidence="12">
    <location>
        <begin position="192"/>
        <end position="220"/>
    </location>
</feature>
<dbReference type="GO" id="GO:0016787">
    <property type="term" value="F:hydrolase activity"/>
    <property type="evidence" value="ECO:0007669"/>
    <property type="project" value="UniProtKB-KW"/>
</dbReference>
<dbReference type="InterPro" id="IPR011545">
    <property type="entry name" value="DEAD/DEAH_box_helicase_dom"/>
</dbReference>
<keyword evidence="5" id="KW-0378">Hydrolase</keyword>
<keyword evidence="2" id="KW-0479">Metal-binding</keyword>
<feature type="compositionally biased region" description="Low complexity" evidence="13">
    <location>
        <begin position="70"/>
        <end position="83"/>
    </location>
</feature>
<evidence type="ECO:0000256" key="13">
    <source>
        <dbReference type="SAM" id="MobiDB-lite"/>
    </source>
</evidence>
<name>A0A7J6LV82_PEROL</name>
<evidence type="ECO:0000256" key="5">
    <source>
        <dbReference type="ARBA" id="ARBA00022801"/>
    </source>
</evidence>
<keyword evidence="3" id="KW-0547">Nucleotide-binding</keyword>
<dbReference type="EMBL" id="JABAHT010000149">
    <property type="protein sequence ID" value="KAF4663173.1"/>
    <property type="molecule type" value="Genomic_DNA"/>
</dbReference>
<dbReference type="PROSITE" id="PS50158">
    <property type="entry name" value="ZF_CCHC"/>
    <property type="match status" value="1"/>
</dbReference>
<dbReference type="GO" id="GO:0003724">
    <property type="term" value="F:RNA helicase activity"/>
    <property type="evidence" value="ECO:0007669"/>
    <property type="project" value="UniProtKB-EC"/>
</dbReference>
<evidence type="ECO:0000256" key="4">
    <source>
        <dbReference type="ARBA" id="ARBA00022771"/>
    </source>
</evidence>
<evidence type="ECO:0000256" key="11">
    <source>
        <dbReference type="PROSITE-ProRule" id="PRU00047"/>
    </source>
</evidence>
<dbReference type="PROSITE" id="PS51195">
    <property type="entry name" value="Q_MOTIF"/>
    <property type="match status" value="1"/>
</dbReference>
<dbReference type="InterPro" id="IPR014014">
    <property type="entry name" value="RNA_helicase_DEAD_Q_motif"/>
</dbReference>
<protein>
    <recommendedName>
        <fullName evidence="1">RNA helicase</fullName>
        <ecNumber evidence="1">3.6.4.13</ecNumber>
    </recommendedName>
</protein>
<comment type="catalytic activity">
    <reaction evidence="10">
        <text>ATP + H2O = ADP + phosphate + H(+)</text>
        <dbReference type="Rhea" id="RHEA:13065"/>
        <dbReference type="ChEBI" id="CHEBI:15377"/>
        <dbReference type="ChEBI" id="CHEBI:15378"/>
        <dbReference type="ChEBI" id="CHEBI:30616"/>
        <dbReference type="ChEBI" id="CHEBI:43474"/>
        <dbReference type="ChEBI" id="CHEBI:456216"/>
        <dbReference type="EC" id="3.6.4.13"/>
    </reaction>
</comment>
<keyword evidence="9" id="KW-0694">RNA-binding</keyword>
<evidence type="ECO:0000313" key="19">
    <source>
        <dbReference type="Proteomes" id="UP000570595"/>
    </source>
</evidence>
<dbReference type="Gene3D" id="4.10.60.10">
    <property type="entry name" value="Zinc finger, CCHC-type"/>
    <property type="match status" value="1"/>
</dbReference>
<evidence type="ECO:0000256" key="2">
    <source>
        <dbReference type="ARBA" id="ARBA00022723"/>
    </source>
</evidence>
<keyword evidence="4 11" id="KW-0863">Zinc-finger</keyword>
<dbReference type="Gene3D" id="3.40.50.300">
    <property type="entry name" value="P-loop containing nucleotide triphosphate hydrolases"/>
    <property type="match status" value="2"/>
</dbReference>
<evidence type="ECO:0000256" key="3">
    <source>
        <dbReference type="ARBA" id="ARBA00022741"/>
    </source>
</evidence>
<evidence type="ECO:0000313" key="18">
    <source>
        <dbReference type="EMBL" id="KAF4663173.1"/>
    </source>
</evidence>
<feature type="compositionally biased region" description="Low complexity" evidence="13">
    <location>
        <begin position="1"/>
        <end position="13"/>
    </location>
</feature>
<dbReference type="EC" id="3.6.4.13" evidence="1"/>
<dbReference type="GO" id="GO:0003723">
    <property type="term" value="F:RNA binding"/>
    <property type="evidence" value="ECO:0007669"/>
    <property type="project" value="UniProtKB-KW"/>
</dbReference>
<dbReference type="GO" id="GO:0005737">
    <property type="term" value="C:cytoplasm"/>
    <property type="evidence" value="ECO:0007669"/>
    <property type="project" value="UniProtKB-ARBA"/>
</dbReference>
<comment type="caution">
    <text evidence="18">The sequence shown here is derived from an EMBL/GenBank/DDBJ whole genome shotgun (WGS) entry which is preliminary data.</text>
</comment>
<feature type="region of interest" description="Disordered" evidence="13">
    <location>
        <begin position="100"/>
        <end position="120"/>
    </location>
</feature>
<feature type="compositionally biased region" description="Basic and acidic residues" evidence="13">
    <location>
        <begin position="640"/>
        <end position="654"/>
    </location>
</feature>
<feature type="compositionally biased region" description="Low complexity" evidence="13">
    <location>
        <begin position="48"/>
        <end position="58"/>
    </location>
</feature>
<feature type="compositionally biased region" description="Basic residues" evidence="13">
    <location>
        <begin position="30"/>
        <end position="42"/>
    </location>
</feature>
<dbReference type="InterPro" id="IPR014001">
    <property type="entry name" value="Helicase_ATP-bd"/>
</dbReference>